<evidence type="ECO:0000313" key="2">
    <source>
        <dbReference type="Proteomes" id="UP000280434"/>
    </source>
</evidence>
<dbReference type="AlphaFoldDB" id="A0A494XLU5"/>
<protein>
    <submittedName>
        <fullName evidence="1">Uncharacterized protein</fullName>
    </submittedName>
</protein>
<gene>
    <name evidence="1" type="ORF">D7S89_06520</name>
</gene>
<evidence type="ECO:0000313" key="1">
    <source>
        <dbReference type="EMBL" id="RKP50732.1"/>
    </source>
</evidence>
<name>A0A494XLU5_9BURK</name>
<dbReference type="Proteomes" id="UP000280434">
    <property type="component" value="Unassembled WGS sequence"/>
</dbReference>
<organism evidence="1 2">
    <name type="scientific">Trinickia fusca</name>
    <dbReference type="NCBI Taxonomy" id="2419777"/>
    <lineage>
        <taxon>Bacteria</taxon>
        <taxon>Pseudomonadati</taxon>
        <taxon>Pseudomonadota</taxon>
        <taxon>Betaproteobacteria</taxon>
        <taxon>Burkholderiales</taxon>
        <taxon>Burkholderiaceae</taxon>
        <taxon>Trinickia</taxon>
    </lineage>
</organism>
<accession>A0A494XLU5</accession>
<proteinExistence type="predicted"/>
<comment type="caution">
    <text evidence="1">The sequence shown here is derived from an EMBL/GenBank/DDBJ whole genome shotgun (WGS) entry which is preliminary data.</text>
</comment>
<sequence length="78" mass="9176">MKYQRGRYRHVRLSTESRHAWQHTALKYKRHKGKRALESSGKAAEKGLIDFHQRGFKVGSRVPLMQQRVKKRFGAGKK</sequence>
<keyword evidence="2" id="KW-1185">Reference proteome</keyword>
<reference evidence="1 2" key="1">
    <citation type="submission" date="2018-10" db="EMBL/GenBank/DDBJ databases">
        <title>Paraburkholderia sp. 7MK8-2, isolated from soil.</title>
        <authorList>
            <person name="Gao Z.-H."/>
            <person name="Qiu L.-H."/>
        </authorList>
    </citation>
    <scope>NUCLEOTIDE SEQUENCE [LARGE SCALE GENOMIC DNA]</scope>
    <source>
        <strain evidence="1 2">7MK8-2</strain>
    </source>
</reference>
<dbReference type="EMBL" id="RBZV01000002">
    <property type="protein sequence ID" value="RKP50732.1"/>
    <property type="molecule type" value="Genomic_DNA"/>
</dbReference>
<dbReference type="RefSeq" id="WP_121276767.1">
    <property type="nucleotide sequence ID" value="NZ_RBZV01000002.1"/>
</dbReference>